<evidence type="ECO:0000313" key="4">
    <source>
        <dbReference type="EMBL" id="MCC2136097.1"/>
    </source>
</evidence>
<dbReference type="EMBL" id="JAJEQC010000002">
    <property type="protein sequence ID" value="MCC2136097.1"/>
    <property type="molecule type" value="Genomic_DNA"/>
</dbReference>
<accession>A0AAE3DI06</accession>
<gene>
    <name evidence="4" type="ORF">LKD31_03590</name>
</gene>
<dbReference type="Gene3D" id="3.40.50.720">
    <property type="entry name" value="NAD(P)-binding Rossmann-like Domain"/>
    <property type="match status" value="1"/>
</dbReference>
<dbReference type="Proteomes" id="UP001199424">
    <property type="component" value="Unassembled WGS sequence"/>
</dbReference>
<keyword evidence="5" id="KW-1185">Reference proteome</keyword>
<dbReference type="GO" id="GO:0006813">
    <property type="term" value="P:potassium ion transport"/>
    <property type="evidence" value="ECO:0007669"/>
    <property type="project" value="InterPro"/>
</dbReference>
<evidence type="ECO:0000313" key="5">
    <source>
        <dbReference type="Proteomes" id="UP001199424"/>
    </source>
</evidence>
<comment type="caution">
    <text evidence="4">The sequence shown here is derived from an EMBL/GenBank/DDBJ whole genome shotgun (WGS) entry which is preliminary data.</text>
</comment>
<dbReference type="InterPro" id="IPR050721">
    <property type="entry name" value="Trk_Ktr_HKT_K-transport"/>
</dbReference>
<keyword evidence="2" id="KW-0406">Ion transport</keyword>
<organism evidence="4 5">
    <name type="scientific">Hominenteromicrobium mulieris</name>
    <dbReference type="NCBI Taxonomy" id="2885357"/>
    <lineage>
        <taxon>Bacteria</taxon>
        <taxon>Bacillati</taxon>
        <taxon>Bacillota</taxon>
        <taxon>Clostridia</taxon>
        <taxon>Eubacteriales</taxon>
        <taxon>Oscillospiraceae</taxon>
        <taxon>Hominenteromicrobium</taxon>
    </lineage>
</organism>
<name>A0AAE3DI06_9FIRM</name>
<dbReference type="InterPro" id="IPR003148">
    <property type="entry name" value="RCK_N"/>
</dbReference>
<feature type="domain" description="RCK N-terminal" evidence="3">
    <location>
        <begin position="1"/>
        <end position="127"/>
    </location>
</feature>
<dbReference type="SUPFAM" id="SSF51735">
    <property type="entry name" value="NAD(P)-binding Rossmann-fold domains"/>
    <property type="match status" value="1"/>
</dbReference>
<evidence type="ECO:0000259" key="3">
    <source>
        <dbReference type="PROSITE" id="PS51201"/>
    </source>
</evidence>
<reference evidence="4" key="1">
    <citation type="submission" date="2021-10" db="EMBL/GenBank/DDBJ databases">
        <title>Anaerobic single-cell dispensing facilitates the cultivation of human gut bacteria.</title>
        <authorList>
            <person name="Afrizal A."/>
        </authorList>
    </citation>
    <scope>NUCLEOTIDE SEQUENCE</scope>
    <source>
        <strain evidence="4">CLA-AA-H250</strain>
    </source>
</reference>
<dbReference type="PANTHER" id="PTHR43833:SF5">
    <property type="entry name" value="TRK SYSTEM POTASSIUM UPTAKE PROTEIN TRKA"/>
    <property type="match status" value="1"/>
</dbReference>
<proteinExistence type="predicted"/>
<dbReference type="Pfam" id="PF02254">
    <property type="entry name" value="TrkA_N"/>
    <property type="match status" value="1"/>
</dbReference>
<dbReference type="InterPro" id="IPR036291">
    <property type="entry name" value="NAD(P)-bd_dom_sf"/>
</dbReference>
<dbReference type="AlphaFoldDB" id="A0AAE3DI06"/>
<evidence type="ECO:0000256" key="1">
    <source>
        <dbReference type="ARBA" id="ARBA00022448"/>
    </source>
</evidence>
<protein>
    <submittedName>
        <fullName evidence="4">TrkA family potassium uptake protein</fullName>
    </submittedName>
</protein>
<sequence>MNVLVIGCGLLGRKIARTMDEMGWDVSVLSNIESDLELLENDFEGVTFRGFPMDIRNLREAGIESCDAVAVTTADDNLNITVAQIARDYFGIQNVVARVSDPARELIFEHMGLHTICPTNHAGDRIVRMLSGEKMNKKIEFGLHTVDFDVRPAERHQIGKNVDELRGNPGEVVFGIIRKSGAFVLAGLAPLKPEAGDEIVYSRVID</sequence>
<evidence type="ECO:0000256" key="2">
    <source>
        <dbReference type="ARBA" id="ARBA00023065"/>
    </source>
</evidence>
<dbReference type="PROSITE" id="PS51201">
    <property type="entry name" value="RCK_N"/>
    <property type="match status" value="1"/>
</dbReference>
<keyword evidence="1" id="KW-0813">Transport</keyword>
<dbReference type="PANTHER" id="PTHR43833">
    <property type="entry name" value="POTASSIUM CHANNEL PROTEIN 2-RELATED-RELATED"/>
    <property type="match status" value="1"/>
</dbReference>
<dbReference type="RefSeq" id="WP_308448662.1">
    <property type="nucleotide sequence ID" value="NZ_JAJEQC010000002.1"/>
</dbReference>